<dbReference type="InParanoid" id="M9SCU5"/>
<sequence>MNFGKNESDDWPVVDSAEDVIRGLRKHRNPMTLEPCQECGIGQRVYAFGISTCPDCGAGIIPCSMYWECRTPCVYEEIRNAGGGKGRRRR</sequence>
<name>M9SCU5_METAX</name>
<keyword evidence="2" id="KW-1185">Reference proteome</keyword>
<evidence type="ECO:0000313" key="2">
    <source>
        <dbReference type="Proteomes" id="UP000012672"/>
    </source>
</evidence>
<proteinExistence type="predicted"/>
<organism evidence="1 2">
    <name type="scientific">Methanomethylophilus alvi (strain Mx1201)</name>
    <dbReference type="NCBI Taxonomy" id="1236689"/>
    <lineage>
        <taxon>Archaea</taxon>
        <taxon>Methanobacteriati</taxon>
        <taxon>Thermoplasmatota</taxon>
        <taxon>Thermoplasmata</taxon>
        <taxon>Methanomassiliicoccales</taxon>
        <taxon>Methanomethylophilaceae</taxon>
        <taxon>Methanomethylophilus</taxon>
    </lineage>
</organism>
<dbReference type="AlphaFoldDB" id="M9SCU5"/>
<gene>
    <name evidence="1" type="ORF">MMALV_08410</name>
</gene>
<dbReference type="EMBL" id="CP004049">
    <property type="protein sequence ID" value="AGI85579.1"/>
    <property type="molecule type" value="Genomic_DNA"/>
</dbReference>
<dbReference type="KEGG" id="max:MMALV_08410"/>
<evidence type="ECO:0000313" key="1">
    <source>
        <dbReference type="EMBL" id="AGI85579.1"/>
    </source>
</evidence>
<accession>M9SCU5</accession>
<reference evidence="1 2" key="1">
    <citation type="journal article" date="2012" name="J. Bacteriol.">
        <title>Genome sequence of 'Candidatus Methanomethylophilus alvus' Mx1201, a methanogenic archaeon from the human gut belonging to a seventh order of methanogens.</title>
        <authorList>
            <person name="Borrel G."/>
            <person name="Harris H.M."/>
            <person name="Tottey W."/>
            <person name="Mihajlovski A."/>
            <person name="Parisot N."/>
            <person name="Peyretaillade E."/>
            <person name="Peyret P."/>
            <person name="Gribaldo S."/>
            <person name="O'Toole P.W."/>
            <person name="Brugere J.F."/>
        </authorList>
    </citation>
    <scope>NUCLEOTIDE SEQUENCE [LARGE SCALE GENOMIC DNA]</scope>
    <source>
        <strain evidence="1 2">Mx1201</strain>
    </source>
</reference>
<dbReference type="STRING" id="1236689.MMALV_08410"/>
<dbReference type="Proteomes" id="UP000012672">
    <property type="component" value="Chromosome"/>
</dbReference>
<protein>
    <submittedName>
        <fullName evidence="1">Uncharacterized protein</fullName>
    </submittedName>
</protein>
<dbReference type="HOGENOM" id="CLU_2433687_0_0_2"/>
<dbReference type="GeneID" id="41321625"/>
<dbReference type="RefSeq" id="WP_015504726.1">
    <property type="nucleotide sequence ID" value="NC_020913.1"/>
</dbReference>